<accession>A0A8S3SHS1</accession>
<reference evidence="2" key="1">
    <citation type="submission" date="2021-03" db="EMBL/GenBank/DDBJ databases">
        <authorList>
            <person name="Bekaert M."/>
        </authorList>
    </citation>
    <scope>NUCLEOTIDE SEQUENCE</scope>
</reference>
<evidence type="ECO:0000313" key="2">
    <source>
        <dbReference type="EMBL" id="CAG2220287.1"/>
    </source>
</evidence>
<proteinExistence type="predicted"/>
<protein>
    <submittedName>
        <fullName evidence="2">Uncharacterized protein</fullName>
    </submittedName>
</protein>
<organism evidence="2 3">
    <name type="scientific">Mytilus edulis</name>
    <name type="common">Blue mussel</name>
    <dbReference type="NCBI Taxonomy" id="6550"/>
    <lineage>
        <taxon>Eukaryota</taxon>
        <taxon>Metazoa</taxon>
        <taxon>Spiralia</taxon>
        <taxon>Lophotrochozoa</taxon>
        <taxon>Mollusca</taxon>
        <taxon>Bivalvia</taxon>
        <taxon>Autobranchia</taxon>
        <taxon>Pteriomorphia</taxon>
        <taxon>Mytilida</taxon>
        <taxon>Mytiloidea</taxon>
        <taxon>Mytilidae</taxon>
        <taxon>Mytilinae</taxon>
        <taxon>Mytilus</taxon>
    </lineage>
</organism>
<dbReference type="Proteomes" id="UP000683360">
    <property type="component" value="Unassembled WGS sequence"/>
</dbReference>
<gene>
    <name evidence="2" type="ORF">MEDL_33784</name>
</gene>
<evidence type="ECO:0000313" key="3">
    <source>
        <dbReference type="Proteomes" id="UP000683360"/>
    </source>
</evidence>
<feature type="region of interest" description="Disordered" evidence="1">
    <location>
        <begin position="158"/>
        <end position="184"/>
    </location>
</feature>
<sequence>MNLCALVVLSTVNIITQVIRFWQKWASYFRMTLQQSAQLNYLYQPLLKKDTRNPIYPTSRILCSDRACANNPPELLFVRFDSGRITLKDLNPGKDRESSKEQCVLSSYYEDISEDDTIFDLIEELDFSDTSQKFDIDNIIPDVNNNESQDDNIGQLLKESDSQSSKEEQSAENMETDANDQEDNISVITVSDEELCEDTTVGRSGTYVQTIMISMRKRTNYINEEETGSTYDVVN</sequence>
<dbReference type="EMBL" id="CAJPWZ010001657">
    <property type="protein sequence ID" value="CAG2220287.1"/>
    <property type="molecule type" value="Genomic_DNA"/>
</dbReference>
<evidence type="ECO:0000256" key="1">
    <source>
        <dbReference type="SAM" id="MobiDB-lite"/>
    </source>
</evidence>
<comment type="caution">
    <text evidence="2">The sequence shown here is derived from an EMBL/GenBank/DDBJ whole genome shotgun (WGS) entry which is preliminary data.</text>
</comment>
<feature type="compositionally biased region" description="Acidic residues" evidence="1">
    <location>
        <begin position="174"/>
        <end position="183"/>
    </location>
</feature>
<dbReference type="AlphaFoldDB" id="A0A8S3SHS1"/>
<name>A0A8S3SHS1_MYTED</name>
<keyword evidence="3" id="KW-1185">Reference proteome</keyword>
<feature type="compositionally biased region" description="Basic and acidic residues" evidence="1">
    <location>
        <begin position="158"/>
        <end position="169"/>
    </location>
</feature>